<dbReference type="AlphaFoldDB" id="A0A4C1ZFT4"/>
<gene>
    <name evidence="2" type="ORF">EVAR_89621_1</name>
</gene>
<keyword evidence="3" id="KW-1185">Reference proteome</keyword>
<sequence length="152" mass="16564">MPPLGETKKNRPVCDRTTSECIDNSFSRNPEHFRAADLLSNILGNIHKKANGEAQCVDFTTSELTPLISRTSVAVAYLYMAAFAQERRPPNPPPPPESRNTRPTVRVEAGDEAVIAYSSRGTALPSSAGIFVNPCQDSRNQDVYGLSQSLAE</sequence>
<name>A0A4C1ZFT4_EUMVA</name>
<organism evidence="2 3">
    <name type="scientific">Eumeta variegata</name>
    <name type="common">Bagworm moth</name>
    <name type="synonym">Eumeta japonica</name>
    <dbReference type="NCBI Taxonomy" id="151549"/>
    <lineage>
        <taxon>Eukaryota</taxon>
        <taxon>Metazoa</taxon>
        <taxon>Ecdysozoa</taxon>
        <taxon>Arthropoda</taxon>
        <taxon>Hexapoda</taxon>
        <taxon>Insecta</taxon>
        <taxon>Pterygota</taxon>
        <taxon>Neoptera</taxon>
        <taxon>Endopterygota</taxon>
        <taxon>Lepidoptera</taxon>
        <taxon>Glossata</taxon>
        <taxon>Ditrysia</taxon>
        <taxon>Tineoidea</taxon>
        <taxon>Psychidae</taxon>
        <taxon>Oiketicinae</taxon>
        <taxon>Eumeta</taxon>
    </lineage>
</organism>
<feature type="region of interest" description="Disordered" evidence="1">
    <location>
        <begin position="85"/>
        <end position="105"/>
    </location>
</feature>
<comment type="caution">
    <text evidence="2">The sequence shown here is derived from an EMBL/GenBank/DDBJ whole genome shotgun (WGS) entry which is preliminary data.</text>
</comment>
<proteinExistence type="predicted"/>
<evidence type="ECO:0000313" key="2">
    <source>
        <dbReference type="EMBL" id="GBP85477.1"/>
    </source>
</evidence>
<dbReference type="Proteomes" id="UP000299102">
    <property type="component" value="Unassembled WGS sequence"/>
</dbReference>
<reference evidence="2 3" key="1">
    <citation type="journal article" date="2019" name="Commun. Biol.">
        <title>The bagworm genome reveals a unique fibroin gene that provides high tensile strength.</title>
        <authorList>
            <person name="Kono N."/>
            <person name="Nakamura H."/>
            <person name="Ohtoshi R."/>
            <person name="Tomita M."/>
            <person name="Numata K."/>
            <person name="Arakawa K."/>
        </authorList>
    </citation>
    <scope>NUCLEOTIDE SEQUENCE [LARGE SCALE GENOMIC DNA]</scope>
</reference>
<evidence type="ECO:0000256" key="1">
    <source>
        <dbReference type="SAM" id="MobiDB-lite"/>
    </source>
</evidence>
<accession>A0A4C1ZFT4</accession>
<protein>
    <submittedName>
        <fullName evidence="2">Uncharacterized protein</fullName>
    </submittedName>
</protein>
<evidence type="ECO:0000313" key="3">
    <source>
        <dbReference type="Proteomes" id="UP000299102"/>
    </source>
</evidence>
<dbReference type="EMBL" id="BGZK01001739">
    <property type="protein sequence ID" value="GBP85477.1"/>
    <property type="molecule type" value="Genomic_DNA"/>
</dbReference>